<accession>A0A5B8Y995</accession>
<dbReference type="AlphaFoldDB" id="A0A4Y6PXM5"/>
<accession>A0A4Y6PXM5</accession>
<sequence length="320" mass="34658">MKHAGWMMKLDALTSRTAAALTAILLLAGCSTEESLPQLDVDGTAAPDETRAGTLLAEYSHPRGAASGGVSVHAQFLDVHGVNYDTALEALEVWSPDWELDVDACSLRSDMAVGQQHPADIRLELLDVGPITVRGPGEAIRLEARRLPDLLSAFSGVIYGTEQGFGAQPLRIGYEPGAWYSFGAPGRSHTGGFYVSMRAPRPIRIAAIGDLPADQGRQLDADFTQDLTVEWQPSFGEASDDTVFLYISSGFGPDRPRLTCRVDDDGSFTVPDTIVQQLSQDSAELELTLRRITSERVDIDELETSEFIFSTVDEITLVGQ</sequence>
<dbReference type="PROSITE" id="PS51257">
    <property type="entry name" value="PROKAR_LIPOPROTEIN"/>
    <property type="match status" value="1"/>
</dbReference>
<gene>
    <name evidence="1" type="ORF">FIV42_17650</name>
</gene>
<keyword evidence="2" id="KW-1185">Reference proteome</keyword>
<dbReference type="OrthoDB" id="5491054at2"/>
<dbReference type="Proteomes" id="UP000315995">
    <property type="component" value="Chromosome"/>
</dbReference>
<dbReference type="EMBL" id="CP041186">
    <property type="protein sequence ID" value="QDG52495.1"/>
    <property type="molecule type" value="Genomic_DNA"/>
</dbReference>
<evidence type="ECO:0000313" key="2">
    <source>
        <dbReference type="Proteomes" id="UP000315995"/>
    </source>
</evidence>
<reference evidence="1 2" key="1">
    <citation type="submission" date="2019-06" db="EMBL/GenBank/DDBJ databases">
        <title>Persicimonas caeni gen. nov., sp. nov., a predatory bacterium isolated from solar saltern.</title>
        <authorList>
            <person name="Wang S."/>
        </authorList>
    </citation>
    <scope>NUCLEOTIDE SEQUENCE [LARGE SCALE GENOMIC DNA]</scope>
    <source>
        <strain evidence="1 2">YN101</strain>
    </source>
</reference>
<proteinExistence type="predicted"/>
<dbReference type="RefSeq" id="WP_141198965.1">
    <property type="nucleotide sequence ID" value="NZ_CP041186.1"/>
</dbReference>
<evidence type="ECO:0000313" key="1">
    <source>
        <dbReference type="EMBL" id="QDG52495.1"/>
    </source>
</evidence>
<name>A0A4Y6PXM5_PERCE</name>
<organism evidence="1 2">
    <name type="scientific">Persicimonas caeni</name>
    <dbReference type="NCBI Taxonomy" id="2292766"/>
    <lineage>
        <taxon>Bacteria</taxon>
        <taxon>Deltaproteobacteria</taxon>
        <taxon>Bradymonadales</taxon>
        <taxon>Bradymonadaceae</taxon>
        <taxon>Persicimonas</taxon>
    </lineage>
</organism>
<protein>
    <submittedName>
        <fullName evidence="1">Uncharacterized protein</fullName>
    </submittedName>
</protein>